<organism evidence="2 3">
    <name type="scientific">Cephalotrichum gorgonifer</name>
    <dbReference type="NCBI Taxonomy" id="2041049"/>
    <lineage>
        <taxon>Eukaryota</taxon>
        <taxon>Fungi</taxon>
        <taxon>Dikarya</taxon>
        <taxon>Ascomycota</taxon>
        <taxon>Pezizomycotina</taxon>
        <taxon>Sordariomycetes</taxon>
        <taxon>Hypocreomycetidae</taxon>
        <taxon>Microascales</taxon>
        <taxon>Microascaceae</taxon>
        <taxon>Cephalotrichum</taxon>
    </lineage>
</organism>
<evidence type="ECO:0000313" key="3">
    <source>
        <dbReference type="Proteomes" id="UP001187682"/>
    </source>
</evidence>
<feature type="compositionally biased region" description="Low complexity" evidence="1">
    <location>
        <begin position="7"/>
        <end position="22"/>
    </location>
</feature>
<sequence length="80" mass="8733">MPATVITTSTTPSSRSSSSSAYYEREYREYGAAKHTSTSTQKGGVVVHNHNSGIEDLSAPSPSSYNSRSYEYSSSSPYRR</sequence>
<gene>
    <name evidence="2" type="ORF">DNG_08853</name>
</gene>
<name>A0AAE8SYR3_9PEZI</name>
<reference evidence="2" key="1">
    <citation type="submission" date="2018-03" db="EMBL/GenBank/DDBJ databases">
        <authorList>
            <person name="Guldener U."/>
        </authorList>
    </citation>
    <scope>NUCLEOTIDE SEQUENCE</scope>
</reference>
<evidence type="ECO:0000256" key="1">
    <source>
        <dbReference type="SAM" id="MobiDB-lite"/>
    </source>
</evidence>
<feature type="compositionally biased region" description="Low complexity" evidence="1">
    <location>
        <begin position="58"/>
        <end position="80"/>
    </location>
</feature>
<dbReference type="EMBL" id="ONZQ02000015">
    <property type="protein sequence ID" value="SPO06164.1"/>
    <property type="molecule type" value="Genomic_DNA"/>
</dbReference>
<evidence type="ECO:0000313" key="2">
    <source>
        <dbReference type="EMBL" id="SPO06164.1"/>
    </source>
</evidence>
<protein>
    <submittedName>
        <fullName evidence="2">Uncharacterized protein</fullName>
    </submittedName>
</protein>
<dbReference type="AlphaFoldDB" id="A0AAE8SYR3"/>
<feature type="compositionally biased region" description="Basic and acidic residues" evidence="1">
    <location>
        <begin position="23"/>
        <end position="32"/>
    </location>
</feature>
<comment type="caution">
    <text evidence="2">The sequence shown here is derived from an EMBL/GenBank/DDBJ whole genome shotgun (WGS) entry which is preliminary data.</text>
</comment>
<keyword evidence="3" id="KW-1185">Reference proteome</keyword>
<accession>A0AAE8SYR3</accession>
<dbReference type="Proteomes" id="UP001187682">
    <property type="component" value="Unassembled WGS sequence"/>
</dbReference>
<feature type="region of interest" description="Disordered" evidence="1">
    <location>
        <begin position="1"/>
        <end position="80"/>
    </location>
</feature>
<proteinExistence type="predicted"/>